<evidence type="ECO:0000259" key="1">
    <source>
        <dbReference type="PROSITE" id="PS50234"/>
    </source>
</evidence>
<dbReference type="HOGENOM" id="CLU_1353998_0_0_11"/>
<proteinExistence type="predicted"/>
<dbReference type="Proteomes" id="UP000002029">
    <property type="component" value="Chromosome"/>
</dbReference>
<dbReference type="EMBL" id="CP001814">
    <property type="protein sequence ID" value="ACZ86516.1"/>
    <property type="molecule type" value="Genomic_DNA"/>
</dbReference>
<reference evidence="2 3" key="1">
    <citation type="journal article" date="2010" name="Stand. Genomic Sci.">
        <title>Complete genome sequence of Streptosporangium roseum type strain (NI 9100).</title>
        <authorList>
            <person name="Nolan M."/>
            <person name="Sikorski J."/>
            <person name="Jando M."/>
            <person name="Lucas S."/>
            <person name="Lapidus A."/>
            <person name="Glavina Del Rio T."/>
            <person name="Chen F."/>
            <person name="Tice H."/>
            <person name="Pitluck S."/>
            <person name="Cheng J.F."/>
            <person name="Chertkov O."/>
            <person name="Sims D."/>
            <person name="Meincke L."/>
            <person name="Brettin T."/>
            <person name="Han C."/>
            <person name="Detter J.C."/>
            <person name="Bruce D."/>
            <person name="Goodwin L."/>
            <person name="Land M."/>
            <person name="Hauser L."/>
            <person name="Chang Y.J."/>
            <person name="Jeffries C.D."/>
            <person name="Ivanova N."/>
            <person name="Mavromatis K."/>
            <person name="Mikhailova N."/>
            <person name="Chen A."/>
            <person name="Palaniappan K."/>
            <person name="Chain P."/>
            <person name="Rohde M."/>
            <person name="Goker M."/>
            <person name="Bristow J."/>
            <person name="Eisen J.A."/>
            <person name="Markowitz V."/>
            <person name="Hugenholtz P."/>
            <person name="Kyrpides N.C."/>
            <person name="Klenk H.P."/>
        </authorList>
    </citation>
    <scope>NUCLEOTIDE SEQUENCE [LARGE SCALE GENOMIC DNA]</scope>
    <source>
        <strain evidence="3">ATCC 12428 / DSM 43021 / JCM 3005 / NI 9100</strain>
    </source>
</reference>
<dbReference type="RefSeq" id="WP_012890259.1">
    <property type="nucleotide sequence ID" value="NC_013595.1"/>
</dbReference>
<dbReference type="InterPro" id="IPR002035">
    <property type="entry name" value="VWF_A"/>
</dbReference>
<dbReference type="InterPro" id="IPR036465">
    <property type="entry name" value="vWFA_dom_sf"/>
</dbReference>
<dbReference type="SUPFAM" id="SSF53300">
    <property type="entry name" value="vWA-like"/>
    <property type="match status" value="1"/>
</dbReference>
<protein>
    <submittedName>
        <fullName evidence="2">Uncharacterized protein encoded in toxicity protection region of plasmid 478 contains von Willebrand factor (VWF) domain</fullName>
    </submittedName>
</protein>
<name>D2AQW9_STRRD</name>
<gene>
    <name evidence="2" type="ordered locus">Sros_3582</name>
</gene>
<evidence type="ECO:0000313" key="3">
    <source>
        <dbReference type="Proteomes" id="UP000002029"/>
    </source>
</evidence>
<dbReference type="STRING" id="479432.Sros_3582"/>
<dbReference type="PROSITE" id="PS50234">
    <property type="entry name" value="VWFA"/>
    <property type="match status" value="1"/>
</dbReference>
<sequence>MRRVVPIYLVVNTSRSMAGRLVEIEHVLAAFADELLFSPILGDRVRVCVVAFSDSARCVLPLSDLTGIVELPKLVPGRETRFAPMFDLLTSLTDVDASAHLAAGLVYDRPLALLVTDGVPADPGWQRAFDRFYRHAHPRIVLITIGVGAPQAEEMGSAMRVSSTRMLGDAPDQPMVSQIKVALMEHLAPLATSRRIIRPVGE</sequence>
<feature type="domain" description="VWFA" evidence="1">
    <location>
        <begin position="6"/>
        <end position="200"/>
    </location>
</feature>
<dbReference type="AlphaFoldDB" id="D2AQW9"/>
<dbReference type="OrthoDB" id="9806395at2"/>
<keyword evidence="3" id="KW-1185">Reference proteome</keyword>
<organism evidence="2 3">
    <name type="scientific">Streptosporangium roseum (strain ATCC 12428 / DSM 43021 / JCM 3005 / KCTC 9067 / NCIMB 10171 / NRRL 2505 / NI 9100)</name>
    <dbReference type="NCBI Taxonomy" id="479432"/>
    <lineage>
        <taxon>Bacteria</taxon>
        <taxon>Bacillati</taxon>
        <taxon>Actinomycetota</taxon>
        <taxon>Actinomycetes</taxon>
        <taxon>Streptosporangiales</taxon>
        <taxon>Streptosporangiaceae</taxon>
        <taxon>Streptosporangium</taxon>
    </lineage>
</organism>
<dbReference type="Gene3D" id="3.40.50.410">
    <property type="entry name" value="von Willebrand factor, type A domain"/>
    <property type="match status" value="1"/>
</dbReference>
<dbReference type="eggNOG" id="COG4245">
    <property type="taxonomic scope" value="Bacteria"/>
</dbReference>
<accession>D2AQW9</accession>
<dbReference type="KEGG" id="sro:Sros_3582"/>
<evidence type="ECO:0000313" key="2">
    <source>
        <dbReference type="EMBL" id="ACZ86516.1"/>
    </source>
</evidence>